<feature type="transmembrane region" description="Helical" evidence="2">
    <location>
        <begin position="90"/>
        <end position="111"/>
    </location>
</feature>
<feature type="compositionally biased region" description="Polar residues" evidence="1">
    <location>
        <begin position="142"/>
        <end position="152"/>
    </location>
</feature>
<dbReference type="HOGENOM" id="CLU_897363_0_0_1"/>
<evidence type="ECO:0000313" key="4">
    <source>
        <dbReference type="Proteomes" id="UP000001072"/>
    </source>
</evidence>
<sequence>MLKQPNPNPNQKTRVNIFKPQTFTSAPTAPTFPHNETNPQQNRGNRALPLTPNSSTSPVEPNHEATTKFQGEEHLEVQAPPPVSTLPVKVVAAIGVILLLLSCSLLVYKLIQDWRRQEPSSRDKTSMDMDQNGTQGAKGKILSQQGGTQDSISRPKVIHLGSRVLKRDTYRSQDSFGYIPQIPINLDTPGFPGTRLRRSFVLNFNPYHHWERAMNLQHKEMNYFTQAMASSSTNNQFYNEKALPPIQTKTLASHQCISMNENQVIRDDLLLIPQNQELEIRTQNLHNEQQALNEDIFFLENVEQKISEAL</sequence>
<evidence type="ECO:0000313" key="3">
    <source>
        <dbReference type="EMBL" id="EGG00223.1"/>
    </source>
</evidence>
<keyword evidence="4" id="KW-1185">Reference proteome</keyword>
<gene>
    <name evidence="3" type="ORF">MELLADRAFT_111964</name>
</gene>
<proteinExistence type="predicted"/>
<dbReference type="AlphaFoldDB" id="F4S4X9"/>
<dbReference type="RefSeq" id="XP_007416422.1">
    <property type="nucleotide sequence ID" value="XM_007416360.1"/>
</dbReference>
<dbReference type="EMBL" id="GL883149">
    <property type="protein sequence ID" value="EGG00223.1"/>
    <property type="molecule type" value="Genomic_DNA"/>
</dbReference>
<organism evidence="4">
    <name type="scientific">Melampsora larici-populina (strain 98AG31 / pathotype 3-4-7)</name>
    <name type="common">Poplar leaf rust fungus</name>
    <dbReference type="NCBI Taxonomy" id="747676"/>
    <lineage>
        <taxon>Eukaryota</taxon>
        <taxon>Fungi</taxon>
        <taxon>Dikarya</taxon>
        <taxon>Basidiomycota</taxon>
        <taxon>Pucciniomycotina</taxon>
        <taxon>Pucciniomycetes</taxon>
        <taxon>Pucciniales</taxon>
        <taxon>Melampsoraceae</taxon>
        <taxon>Melampsora</taxon>
    </lineage>
</organism>
<dbReference type="InParanoid" id="F4S4X9"/>
<dbReference type="GeneID" id="18924536"/>
<feature type="region of interest" description="Disordered" evidence="1">
    <location>
        <begin position="117"/>
        <end position="153"/>
    </location>
</feature>
<reference evidence="4" key="1">
    <citation type="journal article" date="2011" name="Proc. Natl. Acad. Sci. U.S.A.">
        <title>Obligate biotrophy features unraveled by the genomic analysis of rust fungi.</title>
        <authorList>
            <person name="Duplessis S."/>
            <person name="Cuomo C.A."/>
            <person name="Lin Y.-C."/>
            <person name="Aerts A."/>
            <person name="Tisserant E."/>
            <person name="Veneault-Fourrey C."/>
            <person name="Joly D.L."/>
            <person name="Hacquard S."/>
            <person name="Amselem J."/>
            <person name="Cantarel B.L."/>
            <person name="Chiu R."/>
            <person name="Coutinho P.M."/>
            <person name="Feau N."/>
            <person name="Field M."/>
            <person name="Frey P."/>
            <person name="Gelhaye E."/>
            <person name="Goldberg J."/>
            <person name="Grabherr M.G."/>
            <person name="Kodira C.D."/>
            <person name="Kohler A."/>
            <person name="Kuees U."/>
            <person name="Lindquist E.A."/>
            <person name="Lucas S.M."/>
            <person name="Mago R."/>
            <person name="Mauceli E."/>
            <person name="Morin E."/>
            <person name="Murat C."/>
            <person name="Pangilinan J.L."/>
            <person name="Park R."/>
            <person name="Pearson M."/>
            <person name="Quesneville H."/>
            <person name="Rouhier N."/>
            <person name="Sakthikumar S."/>
            <person name="Salamov A.A."/>
            <person name="Schmutz J."/>
            <person name="Selles B."/>
            <person name="Shapiro H."/>
            <person name="Tanguay P."/>
            <person name="Tuskan G.A."/>
            <person name="Henrissat B."/>
            <person name="Van de Peer Y."/>
            <person name="Rouze P."/>
            <person name="Ellis J.G."/>
            <person name="Dodds P.N."/>
            <person name="Schein J.E."/>
            <person name="Zhong S."/>
            <person name="Hamelin R.C."/>
            <person name="Grigoriev I.V."/>
            <person name="Szabo L.J."/>
            <person name="Martin F."/>
        </authorList>
    </citation>
    <scope>NUCLEOTIDE SEQUENCE [LARGE SCALE GENOMIC DNA]</scope>
    <source>
        <strain evidence="4">98AG31 / pathotype 3-4-7</strain>
    </source>
</reference>
<keyword evidence="2" id="KW-0812">Transmembrane</keyword>
<feature type="compositionally biased region" description="Low complexity" evidence="1">
    <location>
        <begin position="20"/>
        <end position="33"/>
    </location>
</feature>
<feature type="region of interest" description="Disordered" evidence="1">
    <location>
        <begin position="1"/>
        <end position="66"/>
    </location>
</feature>
<keyword evidence="2" id="KW-0472">Membrane</keyword>
<dbReference type="OrthoDB" id="10497803at2759"/>
<dbReference type="Proteomes" id="UP000001072">
    <property type="component" value="Unassembled WGS sequence"/>
</dbReference>
<accession>F4S4X9</accession>
<feature type="compositionally biased region" description="Basic and acidic residues" evidence="1">
    <location>
        <begin position="117"/>
        <end position="127"/>
    </location>
</feature>
<dbReference type="VEuPathDB" id="FungiDB:MELLADRAFT_111964"/>
<name>F4S4X9_MELLP</name>
<keyword evidence="2" id="KW-1133">Transmembrane helix</keyword>
<evidence type="ECO:0000256" key="2">
    <source>
        <dbReference type="SAM" id="Phobius"/>
    </source>
</evidence>
<feature type="compositionally biased region" description="Polar residues" evidence="1">
    <location>
        <begin position="34"/>
        <end position="44"/>
    </location>
</feature>
<dbReference type="KEGG" id="mlr:MELLADRAFT_111964"/>
<protein>
    <submittedName>
        <fullName evidence="3">Uncharacterized protein</fullName>
    </submittedName>
</protein>
<evidence type="ECO:0000256" key="1">
    <source>
        <dbReference type="SAM" id="MobiDB-lite"/>
    </source>
</evidence>